<dbReference type="InterPro" id="IPR039425">
    <property type="entry name" value="RNA_pol_sigma-70-like"/>
</dbReference>
<evidence type="ECO:0000256" key="2">
    <source>
        <dbReference type="ARBA" id="ARBA00023015"/>
    </source>
</evidence>
<accession>A0A6J7GP93</accession>
<gene>
    <name evidence="8" type="ORF">UFOPK3564_01093</name>
</gene>
<dbReference type="InterPro" id="IPR007627">
    <property type="entry name" value="RNA_pol_sigma70_r2"/>
</dbReference>
<dbReference type="NCBIfam" id="TIGR02937">
    <property type="entry name" value="sigma70-ECF"/>
    <property type="match status" value="1"/>
</dbReference>
<dbReference type="InterPro" id="IPR036388">
    <property type="entry name" value="WH-like_DNA-bd_sf"/>
</dbReference>
<dbReference type="EMBL" id="CAFBMK010000046">
    <property type="protein sequence ID" value="CAB4908954.1"/>
    <property type="molecule type" value="Genomic_DNA"/>
</dbReference>
<dbReference type="InterPro" id="IPR013325">
    <property type="entry name" value="RNA_pol_sigma_r2"/>
</dbReference>
<dbReference type="GO" id="GO:0006352">
    <property type="term" value="P:DNA-templated transcription initiation"/>
    <property type="evidence" value="ECO:0007669"/>
    <property type="project" value="InterPro"/>
</dbReference>
<protein>
    <submittedName>
        <fullName evidence="8">Unannotated protein</fullName>
    </submittedName>
</protein>
<dbReference type="InterPro" id="IPR013249">
    <property type="entry name" value="RNA_pol_sigma70_r4_t2"/>
</dbReference>
<reference evidence="8" key="1">
    <citation type="submission" date="2020-05" db="EMBL/GenBank/DDBJ databases">
        <authorList>
            <person name="Chiriac C."/>
            <person name="Salcher M."/>
            <person name="Ghai R."/>
            <person name="Kavagutti S V."/>
        </authorList>
    </citation>
    <scope>NUCLEOTIDE SEQUENCE</scope>
</reference>
<dbReference type="Gene3D" id="1.10.1740.10">
    <property type="match status" value="1"/>
</dbReference>
<dbReference type="Gene3D" id="1.10.10.10">
    <property type="entry name" value="Winged helix-like DNA-binding domain superfamily/Winged helix DNA-binding domain"/>
    <property type="match status" value="1"/>
</dbReference>
<dbReference type="AlphaFoldDB" id="A0A6J7GP93"/>
<dbReference type="GO" id="GO:0003677">
    <property type="term" value="F:DNA binding"/>
    <property type="evidence" value="ECO:0007669"/>
    <property type="project" value="UniProtKB-KW"/>
</dbReference>
<evidence type="ECO:0000259" key="6">
    <source>
        <dbReference type="Pfam" id="PF04542"/>
    </source>
</evidence>
<evidence type="ECO:0000256" key="4">
    <source>
        <dbReference type="ARBA" id="ARBA00023125"/>
    </source>
</evidence>
<keyword evidence="3" id="KW-0731">Sigma factor</keyword>
<dbReference type="CDD" id="cd06171">
    <property type="entry name" value="Sigma70_r4"/>
    <property type="match status" value="1"/>
</dbReference>
<dbReference type="Pfam" id="PF08281">
    <property type="entry name" value="Sigma70_r4_2"/>
    <property type="match status" value="1"/>
</dbReference>
<dbReference type="SUPFAM" id="SSF88946">
    <property type="entry name" value="Sigma2 domain of RNA polymerase sigma factors"/>
    <property type="match status" value="1"/>
</dbReference>
<comment type="similarity">
    <text evidence="1">Belongs to the sigma-70 factor family. ECF subfamily.</text>
</comment>
<dbReference type="Pfam" id="PF04542">
    <property type="entry name" value="Sigma70_r2"/>
    <property type="match status" value="1"/>
</dbReference>
<evidence type="ECO:0000313" key="8">
    <source>
        <dbReference type="EMBL" id="CAB4908954.1"/>
    </source>
</evidence>
<keyword evidence="5" id="KW-0804">Transcription</keyword>
<dbReference type="PANTHER" id="PTHR43133:SF8">
    <property type="entry name" value="RNA POLYMERASE SIGMA FACTOR HI_1459-RELATED"/>
    <property type="match status" value="1"/>
</dbReference>
<proteinExistence type="inferred from homology"/>
<feature type="domain" description="RNA polymerase sigma-70 region 2" evidence="6">
    <location>
        <begin position="28"/>
        <end position="93"/>
    </location>
</feature>
<evidence type="ECO:0000256" key="1">
    <source>
        <dbReference type="ARBA" id="ARBA00010641"/>
    </source>
</evidence>
<dbReference type="GO" id="GO:0016987">
    <property type="term" value="F:sigma factor activity"/>
    <property type="evidence" value="ECO:0007669"/>
    <property type="project" value="UniProtKB-KW"/>
</dbReference>
<sequence length="186" mass="21108">MSREQDRSDEDLVAEKRFDRSTAAFGEFYARYEPAVLAYHRRRVGLPEVAADLTAETFARALAGRARFRPSKGSAAGWIFGIAHHVLVDSARRGTVEQKARERLGMMPLVLDDEDLARVDRLGENDRLYAALDALPEEQRTAIVARYVEDETYDETAERLRTSPAVVRKRASRGLARLRDQMRGWA</sequence>
<evidence type="ECO:0000256" key="3">
    <source>
        <dbReference type="ARBA" id="ARBA00023082"/>
    </source>
</evidence>
<name>A0A6J7GP93_9ZZZZ</name>
<evidence type="ECO:0000259" key="7">
    <source>
        <dbReference type="Pfam" id="PF08281"/>
    </source>
</evidence>
<evidence type="ECO:0000256" key="5">
    <source>
        <dbReference type="ARBA" id="ARBA00023163"/>
    </source>
</evidence>
<feature type="domain" description="RNA polymerase sigma factor 70 region 4 type 2" evidence="7">
    <location>
        <begin position="126"/>
        <end position="178"/>
    </location>
</feature>
<dbReference type="PANTHER" id="PTHR43133">
    <property type="entry name" value="RNA POLYMERASE ECF-TYPE SIGMA FACTO"/>
    <property type="match status" value="1"/>
</dbReference>
<organism evidence="8">
    <name type="scientific">freshwater metagenome</name>
    <dbReference type="NCBI Taxonomy" id="449393"/>
    <lineage>
        <taxon>unclassified sequences</taxon>
        <taxon>metagenomes</taxon>
        <taxon>ecological metagenomes</taxon>
    </lineage>
</organism>
<dbReference type="InterPro" id="IPR013324">
    <property type="entry name" value="RNA_pol_sigma_r3/r4-like"/>
</dbReference>
<keyword evidence="2" id="KW-0805">Transcription regulation</keyword>
<dbReference type="SUPFAM" id="SSF88659">
    <property type="entry name" value="Sigma3 and sigma4 domains of RNA polymerase sigma factors"/>
    <property type="match status" value="1"/>
</dbReference>
<keyword evidence="4" id="KW-0238">DNA-binding</keyword>
<dbReference type="InterPro" id="IPR014284">
    <property type="entry name" value="RNA_pol_sigma-70_dom"/>
</dbReference>